<evidence type="ECO:0000313" key="3">
    <source>
        <dbReference type="Proteomes" id="UP000829196"/>
    </source>
</evidence>
<feature type="compositionally biased region" description="Low complexity" evidence="1">
    <location>
        <begin position="38"/>
        <end position="53"/>
    </location>
</feature>
<dbReference type="EMBL" id="JAGYWB010000006">
    <property type="protein sequence ID" value="KAI0520327.1"/>
    <property type="molecule type" value="Genomic_DNA"/>
</dbReference>
<protein>
    <submittedName>
        <fullName evidence="2">Uncharacterized protein</fullName>
    </submittedName>
</protein>
<organism evidence="2 3">
    <name type="scientific">Dendrobium nobile</name>
    <name type="common">Orchid</name>
    <dbReference type="NCBI Taxonomy" id="94219"/>
    <lineage>
        <taxon>Eukaryota</taxon>
        <taxon>Viridiplantae</taxon>
        <taxon>Streptophyta</taxon>
        <taxon>Embryophyta</taxon>
        <taxon>Tracheophyta</taxon>
        <taxon>Spermatophyta</taxon>
        <taxon>Magnoliopsida</taxon>
        <taxon>Liliopsida</taxon>
        <taxon>Asparagales</taxon>
        <taxon>Orchidaceae</taxon>
        <taxon>Epidendroideae</taxon>
        <taxon>Malaxideae</taxon>
        <taxon>Dendrobiinae</taxon>
        <taxon>Dendrobium</taxon>
    </lineage>
</organism>
<reference evidence="2" key="1">
    <citation type="journal article" date="2022" name="Front. Genet.">
        <title>Chromosome-Scale Assembly of the Dendrobium nobile Genome Provides Insights Into the Molecular Mechanism of the Biosynthesis of the Medicinal Active Ingredient of Dendrobium.</title>
        <authorList>
            <person name="Xu Q."/>
            <person name="Niu S.-C."/>
            <person name="Li K.-L."/>
            <person name="Zheng P.-J."/>
            <person name="Zhang X.-J."/>
            <person name="Jia Y."/>
            <person name="Liu Y."/>
            <person name="Niu Y.-X."/>
            <person name="Yu L.-H."/>
            <person name="Chen D.-F."/>
            <person name="Zhang G.-Q."/>
        </authorList>
    </citation>
    <scope>NUCLEOTIDE SEQUENCE</scope>
    <source>
        <tissue evidence="2">Leaf</tissue>
    </source>
</reference>
<keyword evidence="3" id="KW-1185">Reference proteome</keyword>
<feature type="region of interest" description="Disordered" evidence="1">
    <location>
        <begin position="1"/>
        <end position="53"/>
    </location>
</feature>
<dbReference type="Proteomes" id="UP000829196">
    <property type="component" value="Unassembled WGS sequence"/>
</dbReference>
<evidence type="ECO:0000256" key="1">
    <source>
        <dbReference type="SAM" id="MobiDB-lite"/>
    </source>
</evidence>
<proteinExistence type="predicted"/>
<accession>A0A8T3BXK1</accession>
<dbReference type="AlphaFoldDB" id="A0A8T3BXK1"/>
<name>A0A8T3BXK1_DENNO</name>
<sequence>METSPTKRSRAVRTPSSSLTILSEMGTRRRRSETSAETPSGKTTSSPPSHDSP</sequence>
<gene>
    <name evidence="2" type="ORF">KFK09_007799</name>
</gene>
<comment type="caution">
    <text evidence="2">The sequence shown here is derived from an EMBL/GenBank/DDBJ whole genome shotgun (WGS) entry which is preliminary data.</text>
</comment>
<evidence type="ECO:0000313" key="2">
    <source>
        <dbReference type="EMBL" id="KAI0520327.1"/>
    </source>
</evidence>